<organism evidence="1 2">
    <name type="scientific">Candidatus Glassbacteria bacterium GWA2_58_10</name>
    <dbReference type="NCBI Taxonomy" id="1817865"/>
    <lineage>
        <taxon>Bacteria</taxon>
        <taxon>Candidatus Glassiibacteriota</taxon>
    </lineage>
</organism>
<accession>A0A1F5YEL7</accession>
<evidence type="ECO:0000313" key="2">
    <source>
        <dbReference type="Proteomes" id="UP000176992"/>
    </source>
</evidence>
<dbReference type="EMBL" id="MFIV01000104">
    <property type="protein sequence ID" value="OGF98436.1"/>
    <property type="molecule type" value="Genomic_DNA"/>
</dbReference>
<reference evidence="1 2" key="1">
    <citation type="journal article" date="2016" name="Nat. Commun.">
        <title>Thousands of microbial genomes shed light on interconnected biogeochemical processes in an aquifer system.</title>
        <authorList>
            <person name="Anantharaman K."/>
            <person name="Brown C.T."/>
            <person name="Hug L.A."/>
            <person name="Sharon I."/>
            <person name="Castelle C.J."/>
            <person name="Probst A.J."/>
            <person name="Thomas B.C."/>
            <person name="Singh A."/>
            <person name="Wilkins M.J."/>
            <person name="Karaoz U."/>
            <person name="Brodie E.L."/>
            <person name="Williams K.H."/>
            <person name="Hubbard S.S."/>
            <person name="Banfield J.F."/>
        </authorList>
    </citation>
    <scope>NUCLEOTIDE SEQUENCE [LARGE SCALE GENOMIC DNA]</scope>
</reference>
<dbReference type="AlphaFoldDB" id="A0A1F5YEL7"/>
<sequence length="66" mass="7463">MTGQPDRGFKTRSFLKTSLEYFDSLQQLIPIQKIDGYYSVRHAIGYFAIFENPGGRPGMDTGKGME</sequence>
<gene>
    <name evidence="1" type="ORF">A2Z86_08290</name>
</gene>
<evidence type="ECO:0000313" key="1">
    <source>
        <dbReference type="EMBL" id="OGF98436.1"/>
    </source>
</evidence>
<name>A0A1F5YEL7_9BACT</name>
<protein>
    <submittedName>
        <fullName evidence="1">Uncharacterized protein</fullName>
    </submittedName>
</protein>
<dbReference type="Proteomes" id="UP000176992">
    <property type="component" value="Unassembled WGS sequence"/>
</dbReference>
<comment type="caution">
    <text evidence="1">The sequence shown here is derived from an EMBL/GenBank/DDBJ whole genome shotgun (WGS) entry which is preliminary data.</text>
</comment>
<proteinExistence type="predicted"/>